<proteinExistence type="predicted"/>
<dbReference type="GO" id="GO:0016491">
    <property type="term" value="F:oxidoreductase activity"/>
    <property type="evidence" value="ECO:0007669"/>
    <property type="project" value="InterPro"/>
</dbReference>
<dbReference type="InterPro" id="IPR013149">
    <property type="entry name" value="ADH-like_C"/>
</dbReference>
<sequence>MNAWELTGPGLARLRRVQRPLPTPGPGEVLVRVGAVSLNYRDALMVDGVLLPGPVPAHFVPASDMAGEVVEIGEGVRRFAVGQRVMGNFWTQWLDGPPPDAILQHGLSLGGPLPGMLAEYVVLPEDVAVATPPSLSDVQASTLPVAALTAWFALVETGRLAAGQTVLVQGTGGVSLFGLQFAQALGAKVIVTSRSEAKLDRVQRLGAWAGINTSTDPEWAARAVALTEGKGVDHVLEVLGGGNLAQSVQALAIGGQILQIGFLQGRDLQVPALPLMLRCGALRGVSVGHRTSFEAMNAAIERAGIQPVIDSVHGFSNVLAAFARLQQGPFGKVVIRVNEL</sequence>
<dbReference type="InterPro" id="IPR020843">
    <property type="entry name" value="ER"/>
</dbReference>
<reference evidence="2 3" key="1">
    <citation type="submission" date="2016-05" db="EMBL/GenBank/DDBJ databases">
        <authorList>
            <person name="Lavstsen T."/>
            <person name="Jespersen J.S."/>
        </authorList>
    </citation>
    <scope>NUCLEOTIDE SEQUENCE [LARGE SCALE GENOMIC DNA]</scope>
    <source>
        <strain evidence="2 3">SM-5815</strain>
    </source>
</reference>
<name>A0A2W6IKU9_STEMA</name>
<dbReference type="Pfam" id="PF00107">
    <property type="entry name" value="ADH_zinc_N"/>
    <property type="match status" value="1"/>
</dbReference>
<dbReference type="InterPro" id="IPR052711">
    <property type="entry name" value="Zinc_ADH-like"/>
</dbReference>
<dbReference type="Proteomes" id="UP000249614">
    <property type="component" value="Unassembled WGS sequence"/>
</dbReference>
<dbReference type="InterPro" id="IPR011032">
    <property type="entry name" value="GroES-like_sf"/>
</dbReference>
<dbReference type="EMBL" id="LXXM01000237">
    <property type="protein sequence ID" value="PZS87199.1"/>
    <property type="molecule type" value="Genomic_DNA"/>
</dbReference>
<dbReference type="Pfam" id="PF08240">
    <property type="entry name" value="ADH_N"/>
    <property type="match status" value="1"/>
</dbReference>
<dbReference type="PANTHER" id="PTHR45033">
    <property type="match status" value="1"/>
</dbReference>
<accession>A0A2W6IKU9</accession>
<evidence type="ECO:0000313" key="3">
    <source>
        <dbReference type="Proteomes" id="UP000249614"/>
    </source>
</evidence>
<dbReference type="InterPro" id="IPR013154">
    <property type="entry name" value="ADH-like_N"/>
</dbReference>
<dbReference type="CDD" id="cd08276">
    <property type="entry name" value="MDR7"/>
    <property type="match status" value="1"/>
</dbReference>
<dbReference type="SUPFAM" id="SSF50129">
    <property type="entry name" value="GroES-like"/>
    <property type="match status" value="1"/>
</dbReference>
<dbReference type="PANTHER" id="PTHR45033:SF2">
    <property type="entry name" value="ZINC-TYPE ALCOHOL DEHYDROGENASE-LIKE PROTEIN C1773.06C"/>
    <property type="match status" value="1"/>
</dbReference>
<comment type="caution">
    <text evidence="2">The sequence shown here is derived from an EMBL/GenBank/DDBJ whole genome shotgun (WGS) entry which is preliminary data.</text>
</comment>
<protein>
    <submittedName>
        <fullName evidence="2">Alcohol dehydrogenase</fullName>
    </submittedName>
</protein>
<feature type="domain" description="Enoyl reductase (ER)" evidence="1">
    <location>
        <begin position="10"/>
        <end position="335"/>
    </location>
</feature>
<dbReference type="InterPro" id="IPR036291">
    <property type="entry name" value="NAD(P)-bd_dom_sf"/>
</dbReference>
<dbReference type="Gene3D" id="3.90.180.10">
    <property type="entry name" value="Medium-chain alcohol dehydrogenases, catalytic domain"/>
    <property type="match status" value="1"/>
</dbReference>
<dbReference type="SUPFAM" id="SSF51735">
    <property type="entry name" value="NAD(P)-binding Rossmann-fold domains"/>
    <property type="match status" value="1"/>
</dbReference>
<dbReference type="SMART" id="SM00829">
    <property type="entry name" value="PKS_ER"/>
    <property type="match status" value="1"/>
</dbReference>
<gene>
    <name evidence="2" type="ORF">A7X83_01975</name>
</gene>
<dbReference type="Gene3D" id="3.40.50.720">
    <property type="entry name" value="NAD(P)-binding Rossmann-like Domain"/>
    <property type="match status" value="1"/>
</dbReference>
<evidence type="ECO:0000259" key="1">
    <source>
        <dbReference type="SMART" id="SM00829"/>
    </source>
</evidence>
<dbReference type="AlphaFoldDB" id="A0A2W6IKU9"/>
<organism evidence="2 3">
    <name type="scientific">Stenotrophomonas maltophilia</name>
    <name type="common">Pseudomonas maltophilia</name>
    <name type="synonym">Xanthomonas maltophilia</name>
    <dbReference type="NCBI Taxonomy" id="40324"/>
    <lineage>
        <taxon>Bacteria</taxon>
        <taxon>Pseudomonadati</taxon>
        <taxon>Pseudomonadota</taxon>
        <taxon>Gammaproteobacteria</taxon>
        <taxon>Lysobacterales</taxon>
        <taxon>Lysobacteraceae</taxon>
        <taxon>Stenotrophomonas</taxon>
        <taxon>Stenotrophomonas maltophilia group</taxon>
    </lineage>
</organism>
<evidence type="ECO:0000313" key="2">
    <source>
        <dbReference type="EMBL" id="PZS87199.1"/>
    </source>
</evidence>
<dbReference type="RefSeq" id="WP_111113823.1">
    <property type="nucleotide sequence ID" value="NZ_LXXM01000237.1"/>
</dbReference>